<name>A0A7J0BTA3_9BACT</name>
<organism evidence="5 6">
    <name type="scientific">Desulfovibrio psychrotolerans</name>
    <dbReference type="NCBI Taxonomy" id="415242"/>
    <lineage>
        <taxon>Bacteria</taxon>
        <taxon>Pseudomonadati</taxon>
        <taxon>Thermodesulfobacteriota</taxon>
        <taxon>Desulfovibrionia</taxon>
        <taxon>Desulfovibrionales</taxon>
        <taxon>Desulfovibrionaceae</taxon>
        <taxon>Desulfovibrio</taxon>
    </lineage>
</organism>
<evidence type="ECO:0000256" key="1">
    <source>
        <dbReference type="ARBA" id="ARBA00008857"/>
    </source>
</evidence>
<dbReference type="PANTHER" id="PTHR30349">
    <property type="entry name" value="PHAGE INTEGRASE-RELATED"/>
    <property type="match status" value="1"/>
</dbReference>
<comment type="caution">
    <text evidence="5">The sequence shown here is derived from an EMBL/GenBank/DDBJ whole genome shotgun (WGS) entry which is preliminary data.</text>
</comment>
<dbReference type="SUPFAM" id="SSF56349">
    <property type="entry name" value="DNA breaking-rejoining enzymes"/>
    <property type="match status" value="1"/>
</dbReference>
<dbReference type="AlphaFoldDB" id="A0A7J0BTA3"/>
<dbReference type="CDD" id="cd00397">
    <property type="entry name" value="DNA_BRE_C"/>
    <property type="match status" value="1"/>
</dbReference>
<evidence type="ECO:0000313" key="5">
    <source>
        <dbReference type="EMBL" id="GFM36898.1"/>
    </source>
</evidence>
<evidence type="ECO:0000256" key="3">
    <source>
        <dbReference type="ARBA" id="ARBA00023172"/>
    </source>
</evidence>
<dbReference type="Proteomes" id="UP000503820">
    <property type="component" value="Unassembled WGS sequence"/>
</dbReference>
<sequence>MNKYRITRDMFFSKVQARKLLTCCEALAKLERDSGITTWRVRHILTHIALHSGLRVSEIANLCLGDVLLSTQENVLIVQRGKGGKRRDVYIDTGLANHIKKFIKHKKQWGHGTSAGDPLLRGRGGTPYTTTALYLAFKAVLREAGLPSRYSIHSCRHTYATMLLAKTNNIRFVQKQLGHASISMTAHYADVLPEANQRLAESLIK</sequence>
<dbReference type="InterPro" id="IPR013762">
    <property type="entry name" value="Integrase-like_cat_sf"/>
</dbReference>
<dbReference type="GO" id="GO:0003677">
    <property type="term" value="F:DNA binding"/>
    <property type="evidence" value="ECO:0007669"/>
    <property type="project" value="UniProtKB-KW"/>
</dbReference>
<dbReference type="GO" id="GO:0015074">
    <property type="term" value="P:DNA integration"/>
    <property type="evidence" value="ECO:0007669"/>
    <property type="project" value="InterPro"/>
</dbReference>
<gene>
    <name evidence="5" type="ORF">DSM19430T_15820</name>
</gene>
<dbReference type="Gene3D" id="1.10.443.10">
    <property type="entry name" value="Intergrase catalytic core"/>
    <property type="match status" value="1"/>
</dbReference>
<proteinExistence type="inferred from homology"/>
<protein>
    <recommendedName>
        <fullName evidence="4">Tyr recombinase domain-containing protein</fullName>
    </recommendedName>
</protein>
<keyword evidence="6" id="KW-1185">Reference proteome</keyword>
<evidence type="ECO:0000259" key="4">
    <source>
        <dbReference type="PROSITE" id="PS51898"/>
    </source>
</evidence>
<dbReference type="EMBL" id="BLVP01000008">
    <property type="protein sequence ID" value="GFM36898.1"/>
    <property type="molecule type" value="Genomic_DNA"/>
</dbReference>
<feature type="domain" description="Tyr recombinase" evidence="4">
    <location>
        <begin position="16"/>
        <end position="204"/>
    </location>
</feature>
<dbReference type="PANTHER" id="PTHR30349:SF41">
    <property type="entry name" value="INTEGRASE_RECOMBINASE PROTEIN MJ0367-RELATED"/>
    <property type="match status" value="1"/>
</dbReference>
<accession>A0A7J0BTA3</accession>
<keyword evidence="3" id="KW-0233">DNA recombination</keyword>
<keyword evidence="2" id="KW-0238">DNA-binding</keyword>
<dbReference type="InterPro" id="IPR011010">
    <property type="entry name" value="DNA_brk_join_enz"/>
</dbReference>
<reference evidence="5 6" key="1">
    <citation type="submission" date="2020-05" db="EMBL/GenBank/DDBJ databases">
        <title>Draft genome sequence of Desulfovibrio psychrotolerans JS1T.</title>
        <authorList>
            <person name="Ueno A."/>
            <person name="Tamazawa S."/>
            <person name="Tamamura S."/>
            <person name="Murakami T."/>
            <person name="Kiyama T."/>
            <person name="Inomata H."/>
            <person name="Amano Y."/>
            <person name="Miyakawa K."/>
            <person name="Tamaki H."/>
            <person name="Naganuma T."/>
            <person name="Kaneko K."/>
        </authorList>
    </citation>
    <scope>NUCLEOTIDE SEQUENCE [LARGE SCALE GENOMIC DNA]</scope>
    <source>
        <strain evidence="5 6">JS1</strain>
    </source>
</reference>
<dbReference type="InterPro" id="IPR002104">
    <property type="entry name" value="Integrase_catalytic"/>
</dbReference>
<dbReference type="GO" id="GO:0006310">
    <property type="term" value="P:DNA recombination"/>
    <property type="evidence" value="ECO:0007669"/>
    <property type="project" value="UniProtKB-KW"/>
</dbReference>
<dbReference type="InterPro" id="IPR050090">
    <property type="entry name" value="Tyrosine_recombinase_XerCD"/>
</dbReference>
<comment type="similarity">
    <text evidence="1">Belongs to the 'phage' integrase family.</text>
</comment>
<evidence type="ECO:0000313" key="6">
    <source>
        <dbReference type="Proteomes" id="UP000503820"/>
    </source>
</evidence>
<dbReference type="RefSeq" id="WP_174409566.1">
    <property type="nucleotide sequence ID" value="NZ_BLVP01000008.1"/>
</dbReference>
<evidence type="ECO:0000256" key="2">
    <source>
        <dbReference type="ARBA" id="ARBA00023125"/>
    </source>
</evidence>
<dbReference type="PROSITE" id="PS51898">
    <property type="entry name" value="TYR_RECOMBINASE"/>
    <property type="match status" value="1"/>
</dbReference>
<dbReference type="Pfam" id="PF00589">
    <property type="entry name" value="Phage_integrase"/>
    <property type="match status" value="1"/>
</dbReference>